<dbReference type="EMBL" id="BAABIA010000001">
    <property type="protein sequence ID" value="GAA5134562.1"/>
    <property type="molecule type" value="Genomic_DNA"/>
</dbReference>
<dbReference type="NCBIfam" id="TIGR03625">
    <property type="entry name" value="L3_bact"/>
    <property type="match status" value="1"/>
</dbReference>
<dbReference type="Proteomes" id="UP001499852">
    <property type="component" value="Unassembled WGS sequence"/>
</dbReference>
<dbReference type="InterPro" id="IPR019926">
    <property type="entry name" value="Ribosomal_uL3_CS"/>
</dbReference>
<dbReference type="InterPro" id="IPR009000">
    <property type="entry name" value="Transl_B-barrel_sf"/>
</dbReference>
<keyword evidence="3 7" id="KW-0694">RNA-binding</keyword>
<evidence type="ECO:0000256" key="7">
    <source>
        <dbReference type="HAMAP-Rule" id="MF_01325"/>
    </source>
</evidence>
<evidence type="ECO:0000256" key="1">
    <source>
        <dbReference type="ARBA" id="ARBA00006540"/>
    </source>
</evidence>
<comment type="subunit">
    <text evidence="7 9">Part of the 50S ribosomal subunit. Forms a cluster with proteins L14 and L19.</text>
</comment>
<accession>A0ABP9NUP2</accession>
<dbReference type="InterPro" id="IPR000597">
    <property type="entry name" value="Ribosomal_uL3"/>
</dbReference>
<protein>
    <recommendedName>
        <fullName evidence="6 7">Large ribosomal subunit protein uL3</fullName>
    </recommendedName>
</protein>
<keyword evidence="5 7" id="KW-0687">Ribonucleoprotein</keyword>
<keyword evidence="11" id="KW-1185">Reference proteome</keyword>
<evidence type="ECO:0000256" key="4">
    <source>
        <dbReference type="ARBA" id="ARBA00022980"/>
    </source>
</evidence>
<gene>
    <name evidence="7 10" type="primary">rplC</name>
    <name evidence="10" type="ORF">GCM10023213_06580</name>
</gene>
<dbReference type="RefSeq" id="WP_345734945.1">
    <property type="nucleotide sequence ID" value="NZ_BAABIA010000001.1"/>
</dbReference>
<evidence type="ECO:0000256" key="9">
    <source>
        <dbReference type="RuleBase" id="RU003906"/>
    </source>
</evidence>
<comment type="similarity">
    <text evidence="1 7 8">Belongs to the universal ribosomal protein uL3 family.</text>
</comment>
<proteinExistence type="inferred from homology"/>
<dbReference type="PROSITE" id="PS00474">
    <property type="entry name" value="RIBOSOMAL_L3"/>
    <property type="match status" value="1"/>
</dbReference>
<dbReference type="SUPFAM" id="SSF50447">
    <property type="entry name" value="Translation proteins"/>
    <property type="match status" value="1"/>
</dbReference>
<dbReference type="GO" id="GO:0005840">
    <property type="term" value="C:ribosome"/>
    <property type="evidence" value="ECO:0007669"/>
    <property type="project" value="UniProtKB-KW"/>
</dbReference>
<dbReference type="Gene3D" id="2.40.30.10">
    <property type="entry name" value="Translation factors"/>
    <property type="match status" value="1"/>
</dbReference>
<name>A0ABP9NUP2_9BACT</name>
<sequence>MSLGLIGKKIGMTKVYTDKGEAIAVTVVDVSGNALIQVKQASGKDGYSAVQVGYDDQKESRMTKPVLGHFKKHGVSAKRIIKEFRVTSDDQLPAADAKIDASLFSNGQWVDVIGTTKGKGFQGVVKRWNFAGQPQTHGSMMHRRPGSIGCRLTPGLVWKNQKMPGHDGVDRVTTQNLKVIQSRPEEGVLLISGAIPGNKGSIVVVRPAKKKPAPAAQ</sequence>
<evidence type="ECO:0000256" key="3">
    <source>
        <dbReference type="ARBA" id="ARBA00022884"/>
    </source>
</evidence>
<keyword evidence="4 7" id="KW-0689">Ribosomal protein</keyword>
<evidence type="ECO:0000313" key="10">
    <source>
        <dbReference type="EMBL" id="GAA5134562.1"/>
    </source>
</evidence>
<dbReference type="Pfam" id="PF00297">
    <property type="entry name" value="Ribosomal_L3"/>
    <property type="match status" value="1"/>
</dbReference>
<evidence type="ECO:0000313" key="11">
    <source>
        <dbReference type="Proteomes" id="UP001499852"/>
    </source>
</evidence>
<keyword evidence="2 7" id="KW-0699">rRNA-binding</keyword>
<evidence type="ECO:0000256" key="5">
    <source>
        <dbReference type="ARBA" id="ARBA00023274"/>
    </source>
</evidence>
<reference evidence="11" key="1">
    <citation type="journal article" date="2019" name="Int. J. Syst. Evol. Microbiol.">
        <title>The Global Catalogue of Microorganisms (GCM) 10K type strain sequencing project: providing services to taxonomists for standard genome sequencing and annotation.</title>
        <authorList>
            <consortium name="The Broad Institute Genomics Platform"/>
            <consortium name="The Broad Institute Genome Sequencing Center for Infectious Disease"/>
            <person name="Wu L."/>
            <person name="Ma J."/>
        </authorList>
    </citation>
    <scope>NUCLEOTIDE SEQUENCE [LARGE SCALE GENOMIC DNA]</scope>
    <source>
        <strain evidence="11">JCM 18053</strain>
    </source>
</reference>
<evidence type="ECO:0000256" key="8">
    <source>
        <dbReference type="RuleBase" id="RU003905"/>
    </source>
</evidence>
<comment type="caution">
    <text evidence="10">The sequence shown here is derived from an EMBL/GenBank/DDBJ whole genome shotgun (WGS) entry which is preliminary data.</text>
</comment>
<comment type="function">
    <text evidence="7 9">One of the primary rRNA binding proteins, it binds directly near the 3'-end of the 23S rRNA, where it nucleates assembly of the 50S subunit.</text>
</comment>
<dbReference type="PANTHER" id="PTHR11229:SF16">
    <property type="entry name" value="LARGE RIBOSOMAL SUBUNIT PROTEIN UL3C"/>
    <property type="match status" value="1"/>
</dbReference>
<organism evidence="10 11">
    <name type="scientific">Prosthecobacter algae</name>
    <dbReference type="NCBI Taxonomy" id="1144682"/>
    <lineage>
        <taxon>Bacteria</taxon>
        <taxon>Pseudomonadati</taxon>
        <taxon>Verrucomicrobiota</taxon>
        <taxon>Verrucomicrobiia</taxon>
        <taxon>Verrucomicrobiales</taxon>
        <taxon>Verrucomicrobiaceae</taxon>
        <taxon>Prosthecobacter</taxon>
    </lineage>
</organism>
<evidence type="ECO:0000256" key="2">
    <source>
        <dbReference type="ARBA" id="ARBA00022730"/>
    </source>
</evidence>
<dbReference type="Gene3D" id="3.30.160.810">
    <property type="match status" value="1"/>
</dbReference>
<dbReference type="HAMAP" id="MF_01325_B">
    <property type="entry name" value="Ribosomal_uL3_B"/>
    <property type="match status" value="1"/>
</dbReference>
<dbReference type="PANTHER" id="PTHR11229">
    <property type="entry name" value="50S RIBOSOMAL PROTEIN L3"/>
    <property type="match status" value="1"/>
</dbReference>
<dbReference type="InterPro" id="IPR019927">
    <property type="entry name" value="Ribosomal_uL3_bac/org-type"/>
</dbReference>
<evidence type="ECO:0000256" key="6">
    <source>
        <dbReference type="ARBA" id="ARBA00035243"/>
    </source>
</evidence>